<dbReference type="Pfam" id="PF00356">
    <property type="entry name" value="LacI"/>
    <property type="match status" value="1"/>
</dbReference>
<dbReference type="SMART" id="SM00354">
    <property type="entry name" value="HTH_LACI"/>
    <property type="match status" value="1"/>
</dbReference>
<dbReference type="EMBL" id="JACTUZ010000007">
    <property type="protein sequence ID" value="MBC9176046.1"/>
    <property type="molecule type" value="Genomic_DNA"/>
</dbReference>
<dbReference type="InterPro" id="IPR046335">
    <property type="entry name" value="LacI/GalR-like_sensor"/>
</dbReference>
<dbReference type="Gene3D" id="3.40.50.2300">
    <property type="match status" value="2"/>
</dbReference>
<sequence length="345" mass="37256">MSQQKPGRGKVSRLRDVAAAAGVTPMTVSNVLNGRPGASAETRARVLREAERLSYRPDANARRLRLERTGAIGVVVLDSAPDYLRDPFITNVIAGLGNVAAEHAFSLVLQGVRPQAEKMAPLLSQSETDALCLLLSGPRSARERLMSQVELLRQPVVLVQERDSGGLKDVCLIRQDDRAGGQILGAHLRTRLPRPGTVFFLTPEIAWTAQTERIEGLRQGLGKGFRIRSVPCGDESFTATQAALARALERHEAPVAIVGGNDQMALAAMSFLQAGGMAVPEKMPVAGFNGFEMFRYVQPALTTVVSPAYEIGVRAGEEILARLEQDSFRTPEIVLPVQLREGGSC</sequence>
<dbReference type="SUPFAM" id="SSF53822">
    <property type="entry name" value="Periplasmic binding protein-like I"/>
    <property type="match status" value="1"/>
</dbReference>
<dbReference type="PROSITE" id="PS00356">
    <property type="entry name" value="HTH_LACI_1"/>
    <property type="match status" value="1"/>
</dbReference>
<keyword evidence="2 5" id="KW-0238">DNA-binding</keyword>
<dbReference type="Gene3D" id="1.10.260.40">
    <property type="entry name" value="lambda repressor-like DNA-binding domains"/>
    <property type="match status" value="1"/>
</dbReference>
<dbReference type="SUPFAM" id="SSF47413">
    <property type="entry name" value="lambda repressor-like DNA-binding domains"/>
    <property type="match status" value="1"/>
</dbReference>
<dbReference type="PROSITE" id="PS50932">
    <property type="entry name" value="HTH_LACI_2"/>
    <property type="match status" value="1"/>
</dbReference>
<protein>
    <submittedName>
        <fullName evidence="5">LacI family DNA-binding transcriptional regulator</fullName>
    </submittedName>
</protein>
<dbReference type="InterPro" id="IPR010982">
    <property type="entry name" value="Lambda_DNA-bd_dom_sf"/>
</dbReference>
<dbReference type="Pfam" id="PF13377">
    <property type="entry name" value="Peripla_BP_3"/>
    <property type="match status" value="1"/>
</dbReference>
<name>A0ABR7R2U4_9PROT</name>
<dbReference type="PANTHER" id="PTHR30146:SF109">
    <property type="entry name" value="HTH-TYPE TRANSCRIPTIONAL REGULATOR GALS"/>
    <property type="match status" value="1"/>
</dbReference>
<keyword evidence="1" id="KW-0805">Transcription regulation</keyword>
<evidence type="ECO:0000256" key="2">
    <source>
        <dbReference type="ARBA" id="ARBA00023125"/>
    </source>
</evidence>
<dbReference type="RefSeq" id="WP_187777212.1">
    <property type="nucleotide sequence ID" value="NZ_JACTUZ010000007.1"/>
</dbReference>
<dbReference type="GO" id="GO:0003677">
    <property type="term" value="F:DNA binding"/>
    <property type="evidence" value="ECO:0007669"/>
    <property type="project" value="UniProtKB-KW"/>
</dbReference>
<dbReference type="PANTHER" id="PTHR30146">
    <property type="entry name" value="LACI-RELATED TRANSCRIPTIONAL REPRESSOR"/>
    <property type="match status" value="1"/>
</dbReference>
<dbReference type="CDD" id="cd01392">
    <property type="entry name" value="HTH_LacI"/>
    <property type="match status" value="1"/>
</dbReference>
<reference evidence="5 6" key="1">
    <citation type="journal article" date="2009" name="Int. J. Syst. Evol. Microbiol.">
        <title>Transfer of Teichococcus ludipueritiae and Muricoccus roseus to the genus Roseomonas, as Roseomonas ludipueritiae comb. nov. and Roseomonas rosea comb. nov., respectively, and emended description of the genus Roseomonas.</title>
        <authorList>
            <person name="Sanchez-Porro C."/>
            <person name="Gallego V."/>
            <person name="Busse H.J."/>
            <person name="Kampfer P."/>
            <person name="Ventosa A."/>
        </authorList>
    </citation>
    <scope>NUCLEOTIDE SEQUENCE [LARGE SCALE GENOMIC DNA]</scope>
    <source>
        <strain evidence="5 6">DSM 14915</strain>
    </source>
</reference>
<dbReference type="CDD" id="cd06267">
    <property type="entry name" value="PBP1_LacI_sugar_binding-like"/>
    <property type="match status" value="1"/>
</dbReference>
<evidence type="ECO:0000313" key="6">
    <source>
        <dbReference type="Proteomes" id="UP000603940"/>
    </source>
</evidence>
<keyword evidence="6" id="KW-1185">Reference proteome</keyword>
<feature type="domain" description="HTH lacI-type" evidence="4">
    <location>
        <begin position="12"/>
        <end position="66"/>
    </location>
</feature>
<evidence type="ECO:0000259" key="4">
    <source>
        <dbReference type="PROSITE" id="PS50932"/>
    </source>
</evidence>
<keyword evidence="3" id="KW-0804">Transcription</keyword>
<evidence type="ECO:0000256" key="1">
    <source>
        <dbReference type="ARBA" id="ARBA00023015"/>
    </source>
</evidence>
<comment type="caution">
    <text evidence="5">The sequence shown here is derived from an EMBL/GenBank/DDBJ whole genome shotgun (WGS) entry which is preliminary data.</text>
</comment>
<dbReference type="InterPro" id="IPR000843">
    <property type="entry name" value="HTH_LacI"/>
</dbReference>
<organism evidence="5 6">
    <name type="scientific">Pseudoroseomonas ludipueritiae</name>
    <dbReference type="NCBI Taxonomy" id="198093"/>
    <lineage>
        <taxon>Bacteria</taxon>
        <taxon>Pseudomonadati</taxon>
        <taxon>Pseudomonadota</taxon>
        <taxon>Alphaproteobacteria</taxon>
        <taxon>Acetobacterales</taxon>
        <taxon>Acetobacteraceae</taxon>
        <taxon>Pseudoroseomonas</taxon>
    </lineage>
</organism>
<gene>
    <name evidence="5" type="ORF">IBL25_03685</name>
</gene>
<accession>A0ABR7R2U4</accession>
<proteinExistence type="predicted"/>
<evidence type="ECO:0000313" key="5">
    <source>
        <dbReference type="EMBL" id="MBC9176046.1"/>
    </source>
</evidence>
<evidence type="ECO:0000256" key="3">
    <source>
        <dbReference type="ARBA" id="ARBA00023163"/>
    </source>
</evidence>
<dbReference type="InterPro" id="IPR028082">
    <property type="entry name" value="Peripla_BP_I"/>
</dbReference>
<dbReference type="Proteomes" id="UP000603940">
    <property type="component" value="Unassembled WGS sequence"/>
</dbReference>